<evidence type="ECO:0000313" key="2">
    <source>
        <dbReference type="Proteomes" id="UP000199387"/>
    </source>
</evidence>
<accession>A0A1G6JKD9</accession>
<name>A0A1G6JKD9_9BACL</name>
<reference evidence="1 2" key="1">
    <citation type="submission" date="2016-10" db="EMBL/GenBank/DDBJ databases">
        <authorList>
            <person name="de Groot N.N."/>
        </authorList>
    </citation>
    <scope>NUCLEOTIDE SEQUENCE [LARGE SCALE GENOMIC DNA]</scope>
    <source>
        <strain evidence="1 2">DSM 45514</strain>
    </source>
</reference>
<proteinExistence type="predicted"/>
<dbReference type="EMBL" id="FMZA01000004">
    <property type="protein sequence ID" value="SDC19147.1"/>
    <property type="molecule type" value="Genomic_DNA"/>
</dbReference>
<dbReference type="AlphaFoldDB" id="A0A1G6JKD9"/>
<dbReference type="Proteomes" id="UP000199387">
    <property type="component" value="Unassembled WGS sequence"/>
</dbReference>
<protein>
    <submittedName>
        <fullName evidence="1">Uncharacterized protein</fullName>
    </submittedName>
</protein>
<evidence type="ECO:0000313" key="1">
    <source>
        <dbReference type="EMBL" id="SDC19147.1"/>
    </source>
</evidence>
<gene>
    <name evidence="1" type="ORF">SAMN04488112_10479</name>
</gene>
<sequence>MMLESSFGTVEKLGIGIGVGKINRFDEKKGSAVPDLSAVDPLLSHPDNDRC</sequence>
<organism evidence="1 2">
    <name type="scientific">Melghirimyces thermohalophilus</name>
    <dbReference type="NCBI Taxonomy" id="1236220"/>
    <lineage>
        <taxon>Bacteria</taxon>
        <taxon>Bacillati</taxon>
        <taxon>Bacillota</taxon>
        <taxon>Bacilli</taxon>
        <taxon>Bacillales</taxon>
        <taxon>Thermoactinomycetaceae</taxon>
        <taxon>Melghirimyces</taxon>
    </lineage>
</organism>
<keyword evidence="2" id="KW-1185">Reference proteome</keyword>
<dbReference type="STRING" id="1236220.SAMN04488112_10479"/>